<evidence type="ECO:0000313" key="3">
    <source>
        <dbReference type="EMBL" id="QWG04837.1"/>
    </source>
</evidence>
<gene>
    <name evidence="3" type="ORF">KMW28_20655</name>
</gene>
<dbReference type="EMBL" id="CP076133">
    <property type="protein sequence ID" value="QWG04837.1"/>
    <property type="molecule type" value="Genomic_DNA"/>
</dbReference>
<feature type="coiled-coil region" evidence="1">
    <location>
        <begin position="24"/>
        <end position="101"/>
    </location>
</feature>
<keyword evidence="2" id="KW-0732">Signal</keyword>
<dbReference type="KEGG" id="fya:KMW28_20655"/>
<name>A0AAX1NEK4_9BACT</name>
<accession>A0AAX1NEK4</accession>
<sequence length="585" mass="63238">MFRNKLILLSLALSCCVVSCQIDDQDIQSQLDDLNGKVDELNQNLDSLDQELAALQEAHQQALLVKLQEMDDAMADLIAENEKLSEQYGEIADSLDSIKEEVEGGNNSIYYGDLLTAENYASYKAQGASIVTGNVLVTSAEQVEALSTLRVIGGNLQISEVMDAQLLALETIGGDVVLSEVKGGVTFDNLFTIAGRLYDRDNGEHTSLVANKLAFVAEGVEIVNNILLETVSFESISYAQSLVIDSYWAEDPDYNNYGALTTVKINGLDVEGNLTIRFGGTGAVNIGNVGGKLSLEKTKFTDITVEGTTLGELEVIWNSELVNLSLDELTTVNGKLNIGNNAPAGGIGIGGGSSVASTGFSVFPSFEKLTTVLGDINVEGNSNITAIESFNNMINYSGENISFINNGTLSVMDVFNELLVAENRISQYQVTKTRIFISEKVSWFNGFSKLTEGGEISLTVNNPSEESGGIGISSVIKLEGFSAITEATNVSLYIGEVTELNAFNVLETLTPKYPNYTYFTLDMPKESTVSFCSLSMILNKIKNGDFDNPYNASVKASIRDLNEWGYYGEVDDRDAAIDELLSVCE</sequence>
<dbReference type="RefSeq" id="WP_169662463.1">
    <property type="nucleotide sequence ID" value="NZ_CP076133.1"/>
</dbReference>
<evidence type="ECO:0000256" key="2">
    <source>
        <dbReference type="SAM" id="SignalP"/>
    </source>
</evidence>
<keyword evidence="4" id="KW-1185">Reference proteome</keyword>
<organism evidence="3 4">
    <name type="scientific">Flammeovirga yaeyamensis</name>
    <dbReference type="NCBI Taxonomy" id="367791"/>
    <lineage>
        <taxon>Bacteria</taxon>
        <taxon>Pseudomonadati</taxon>
        <taxon>Bacteroidota</taxon>
        <taxon>Cytophagia</taxon>
        <taxon>Cytophagales</taxon>
        <taxon>Flammeovirgaceae</taxon>
        <taxon>Flammeovirga</taxon>
    </lineage>
</organism>
<dbReference type="Proteomes" id="UP000678679">
    <property type="component" value="Chromosome 2"/>
</dbReference>
<evidence type="ECO:0000313" key="4">
    <source>
        <dbReference type="Proteomes" id="UP000678679"/>
    </source>
</evidence>
<keyword evidence="1" id="KW-0175">Coiled coil</keyword>
<proteinExistence type="predicted"/>
<dbReference type="AlphaFoldDB" id="A0AAX1NEK4"/>
<evidence type="ECO:0000256" key="1">
    <source>
        <dbReference type="SAM" id="Coils"/>
    </source>
</evidence>
<feature type="signal peptide" evidence="2">
    <location>
        <begin position="1"/>
        <end position="20"/>
    </location>
</feature>
<protein>
    <submittedName>
        <fullName evidence="3">Uncharacterized protein</fullName>
    </submittedName>
</protein>
<feature type="chain" id="PRO_5043511268" evidence="2">
    <location>
        <begin position="21"/>
        <end position="585"/>
    </location>
</feature>
<reference evidence="3 4" key="1">
    <citation type="submission" date="2021-05" db="EMBL/GenBank/DDBJ databases">
        <title>Comparative genomic studies on the polysaccharide-degrading batcterial strains of the Flammeovirga genus.</title>
        <authorList>
            <person name="Zewei F."/>
            <person name="Zheng Z."/>
            <person name="Yu L."/>
            <person name="Ruyue G."/>
            <person name="Yanhong M."/>
            <person name="Yuanyuan C."/>
            <person name="Jingyan G."/>
            <person name="Wenjun H."/>
        </authorList>
    </citation>
    <scope>NUCLEOTIDE SEQUENCE [LARGE SCALE GENOMIC DNA]</scope>
    <source>
        <strain evidence="3 4">NBRC:100898</strain>
    </source>
</reference>